<name>A0A650CF61_SULOH</name>
<dbReference type="EMBL" id="CP045484">
    <property type="protein sequence ID" value="QGR16602.1"/>
    <property type="molecule type" value="Genomic_DNA"/>
</dbReference>
<feature type="transmembrane region" description="Helical" evidence="1">
    <location>
        <begin position="12"/>
        <end position="39"/>
    </location>
</feature>
<evidence type="ECO:0000256" key="1">
    <source>
        <dbReference type="SAM" id="Phobius"/>
    </source>
</evidence>
<reference evidence="2 4" key="1">
    <citation type="submission" date="2019-10" db="EMBL/GenBank/DDBJ databases">
        <title>Genome Sequences from Six Type Strain Members of the Archaeal Family Sulfolobaceae: Acidianus ambivalens, Acidianus infernus, Metallosphaera prunae, Stygiolobus azoricus, Sulfolobus metallicus, and Sulfurisphaera ohwakuensis.</title>
        <authorList>
            <person name="Counts J.A."/>
            <person name="Kelly R.M."/>
        </authorList>
    </citation>
    <scope>NUCLEOTIDE SEQUENCE [LARGE SCALE GENOMIC DNA]</scope>
    <source>
        <strain evidence="2 4">TA-1</strain>
    </source>
</reference>
<keyword evidence="1" id="KW-0812">Transmembrane</keyword>
<feature type="transmembrane region" description="Helical" evidence="1">
    <location>
        <begin position="72"/>
        <end position="90"/>
    </location>
</feature>
<dbReference type="Proteomes" id="UP000427373">
    <property type="component" value="Chromosome"/>
</dbReference>
<protein>
    <submittedName>
        <fullName evidence="2">Uncharacterized protein</fullName>
    </submittedName>
</protein>
<dbReference type="EMBL" id="CP045484">
    <property type="protein sequence ID" value="QGR16493.1"/>
    <property type="molecule type" value="Genomic_DNA"/>
</dbReference>
<evidence type="ECO:0000313" key="2">
    <source>
        <dbReference type="EMBL" id="QGR16493.1"/>
    </source>
</evidence>
<dbReference type="KEGG" id="soh:D1869_04890"/>
<dbReference type="RefSeq" id="WP_156014048.1">
    <property type="nucleotide sequence ID" value="NZ_CP045484.1"/>
</dbReference>
<evidence type="ECO:0000313" key="3">
    <source>
        <dbReference type="EMBL" id="QGR16602.1"/>
    </source>
</evidence>
<sequence length="206" mass="24160">MIMRIRFRKINYTTTYILSTIESFLFSIFLTALILILIIREINLITIFTISLLLAIGSYIDILIYDRVYFNLSGFFFPLSLTIFLLIIIYKELLQIYYDLFLLLFSSLLFFIENRLYFKNSIGYSIKYSILISMFSGLVNFLIFNKFSYYFAFISTFIPTLLLDFKLSIRCNREGIIGGLGVRDLLVLMPIVAMLMAFLLDIMLPK</sequence>
<proteinExistence type="predicted"/>
<feature type="transmembrane region" description="Helical" evidence="1">
    <location>
        <begin position="185"/>
        <end position="204"/>
    </location>
</feature>
<dbReference type="KEGG" id="soh:D1869_04220"/>
<accession>A0A650CF61</accession>
<organism evidence="2 4">
    <name type="scientific">Sulfurisphaera ohwakuensis</name>
    <dbReference type="NCBI Taxonomy" id="69656"/>
    <lineage>
        <taxon>Archaea</taxon>
        <taxon>Thermoproteota</taxon>
        <taxon>Thermoprotei</taxon>
        <taxon>Sulfolobales</taxon>
        <taxon>Sulfolobaceae</taxon>
        <taxon>Sulfurisphaera</taxon>
    </lineage>
</organism>
<keyword evidence="1" id="KW-0472">Membrane</keyword>
<keyword evidence="4" id="KW-1185">Reference proteome</keyword>
<feature type="transmembrane region" description="Helical" evidence="1">
    <location>
        <begin position="149"/>
        <end position="165"/>
    </location>
</feature>
<dbReference type="OrthoDB" id="378655at2157"/>
<feature type="transmembrane region" description="Helical" evidence="1">
    <location>
        <begin position="124"/>
        <end position="143"/>
    </location>
</feature>
<dbReference type="AlphaFoldDB" id="A0A650CF61"/>
<keyword evidence="1" id="KW-1133">Transmembrane helix</keyword>
<gene>
    <name evidence="2" type="ORF">D1869_04220</name>
    <name evidence="3" type="ORF">D1869_04890</name>
</gene>
<feature type="transmembrane region" description="Helical" evidence="1">
    <location>
        <begin position="96"/>
        <end position="112"/>
    </location>
</feature>
<dbReference type="GeneID" id="42800556"/>
<feature type="transmembrane region" description="Helical" evidence="1">
    <location>
        <begin position="45"/>
        <end position="65"/>
    </location>
</feature>
<evidence type="ECO:0000313" key="4">
    <source>
        <dbReference type="Proteomes" id="UP000427373"/>
    </source>
</evidence>